<dbReference type="GO" id="GO:0016747">
    <property type="term" value="F:acyltransferase activity, transferring groups other than amino-acyl groups"/>
    <property type="evidence" value="ECO:0007669"/>
    <property type="project" value="InterPro"/>
</dbReference>
<dbReference type="Gene3D" id="3.40.630.30">
    <property type="match status" value="1"/>
</dbReference>
<accession>A0A3R8QXI9</accession>
<evidence type="ECO:0000313" key="3">
    <source>
        <dbReference type="EMBL" id="RRO13223.1"/>
    </source>
</evidence>
<evidence type="ECO:0000256" key="1">
    <source>
        <dbReference type="SAM" id="MobiDB-lite"/>
    </source>
</evidence>
<gene>
    <name evidence="3" type="ORF">EIL87_23160</name>
</gene>
<name>A0A3R8QXI9_9PSEU</name>
<protein>
    <submittedName>
        <fullName evidence="3">N-acetyltransferase</fullName>
    </submittedName>
</protein>
<comment type="caution">
    <text evidence="3">The sequence shown here is derived from an EMBL/GenBank/DDBJ whole genome shotgun (WGS) entry which is preliminary data.</text>
</comment>
<dbReference type="InterPro" id="IPR051531">
    <property type="entry name" value="N-acetyltransferase"/>
</dbReference>
<dbReference type="PANTHER" id="PTHR43792">
    <property type="entry name" value="GNAT FAMILY, PUTATIVE (AFU_ORTHOLOGUE AFUA_3G00765)-RELATED-RELATED"/>
    <property type="match status" value="1"/>
</dbReference>
<feature type="region of interest" description="Disordered" evidence="1">
    <location>
        <begin position="106"/>
        <end position="163"/>
    </location>
</feature>
<sequence length="163" mass="17805">MLLRRPTSADTEVFVEVHTSPETHVFPGVSPRTRAESLQLLERYQHDWDTDGVGYWSVLRATSGGVLGFGGLRHTLDDGEMVLNLYFRFPPTAWGHGYASEMGHAAVRGAPQPPGAPDRPRHGHAQRAHDPGRREARLPPRPRAAPRGRSRGAVPVIAAGPLS</sequence>
<dbReference type="InterPro" id="IPR000182">
    <property type="entry name" value="GNAT_dom"/>
</dbReference>
<feature type="domain" description="N-acetyltransferase" evidence="2">
    <location>
        <begin position="2"/>
        <end position="109"/>
    </location>
</feature>
<keyword evidence="3" id="KW-0808">Transferase</keyword>
<reference evidence="3 4" key="1">
    <citation type="submission" date="2018-11" db="EMBL/GenBank/DDBJ databases">
        <title>Saccharopolyspora rhizosphaerae sp. nov., an actinomycete isolated from rhizosphere soil in Thailand.</title>
        <authorList>
            <person name="Intra B."/>
            <person name="Euanorasetr J."/>
            <person name="Take A."/>
            <person name="Inahashi Y."/>
            <person name="Mori M."/>
            <person name="Panbangred W."/>
            <person name="Matsumoto A."/>
        </authorList>
    </citation>
    <scope>NUCLEOTIDE SEQUENCE [LARGE SCALE GENOMIC DNA]</scope>
    <source>
        <strain evidence="3 4">H219</strain>
    </source>
</reference>
<evidence type="ECO:0000313" key="4">
    <source>
        <dbReference type="Proteomes" id="UP000274515"/>
    </source>
</evidence>
<proteinExistence type="predicted"/>
<evidence type="ECO:0000259" key="2">
    <source>
        <dbReference type="Pfam" id="PF13302"/>
    </source>
</evidence>
<keyword evidence="4" id="KW-1185">Reference proteome</keyword>
<dbReference type="OrthoDB" id="3533156at2"/>
<dbReference type="InterPro" id="IPR016181">
    <property type="entry name" value="Acyl_CoA_acyltransferase"/>
</dbReference>
<dbReference type="Proteomes" id="UP000274515">
    <property type="component" value="Unassembled WGS sequence"/>
</dbReference>
<dbReference type="Pfam" id="PF13302">
    <property type="entry name" value="Acetyltransf_3"/>
    <property type="match status" value="1"/>
</dbReference>
<dbReference type="AlphaFoldDB" id="A0A3R8QXI9"/>
<organism evidence="3 4">
    <name type="scientific">Saccharopolyspora rhizosphaerae</name>
    <dbReference type="NCBI Taxonomy" id="2492662"/>
    <lineage>
        <taxon>Bacteria</taxon>
        <taxon>Bacillati</taxon>
        <taxon>Actinomycetota</taxon>
        <taxon>Actinomycetes</taxon>
        <taxon>Pseudonocardiales</taxon>
        <taxon>Pseudonocardiaceae</taxon>
        <taxon>Saccharopolyspora</taxon>
    </lineage>
</organism>
<dbReference type="PANTHER" id="PTHR43792:SF1">
    <property type="entry name" value="N-ACETYLTRANSFERASE DOMAIN-CONTAINING PROTEIN"/>
    <property type="match status" value="1"/>
</dbReference>
<feature type="compositionally biased region" description="Basic and acidic residues" evidence="1">
    <location>
        <begin position="127"/>
        <end position="138"/>
    </location>
</feature>
<dbReference type="SUPFAM" id="SSF55729">
    <property type="entry name" value="Acyl-CoA N-acyltransferases (Nat)"/>
    <property type="match status" value="1"/>
</dbReference>
<dbReference type="EMBL" id="RSAA01000035">
    <property type="protein sequence ID" value="RRO13223.1"/>
    <property type="molecule type" value="Genomic_DNA"/>
</dbReference>